<feature type="repeat" description="WD" evidence="8">
    <location>
        <begin position="416"/>
        <end position="457"/>
    </location>
</feature>
<dbReference type="GO" id="GO:0000463">
    <property type="term" value="P:maturation of LSU-rRNA from tricistronic rRNA transcript (SSU-rRNA, 5.8S rRNA, LSU-rRNA)"/>
    <property type="evidence" value="ECO:0007669"/>
    <property type="project" value="UniProtKB-UniRule"/>
</dbReference>
<dbReference type="InterPro" id="IPR001680">
    <property type="entry name" value="WD40_rpt"/>
</dbReference>
<feature type="region of interest" description="Disordered" evidence="9">
    <location>
        <begin position="1"/>
        <end position="136"/>
    </location>
</feature>
<dbReference type="HAMAP" id="MF_03027">
    <property type="entry name" value="BOP1"/>
    <property type="match status" value="1"/>
</dbReference>
<evidence type="ECO:0000256" key="8">
    <source>
        <dbReference type="PROSITE-ProRule" id="PRU00221"/>
    </source>
</evidence>
<evidence type="ECO:0000256" key="5">
    <source>
        <dbReference type="ARBA" id="ARBA00023242"/>
    </source>
</evidence>
<evidence type="ECO:0000256" key="4">
    <source>
        <dbReference type="ARBA" id="ARBA00022737"/>
    </source>
</evidence>
<dbReference type="InterPro" id="IPR012953">
    <property type="entry name" value="BOP1_N_dom"/>
</dbReference>
<name>A0AAD5KG95_9CRUS</name>
<dbReference type="PROSITE" id="PS50082">
    <property type="entry name" value="WD_REPEATS_2"/>
    <property type="match status" value="2"/>
</dbReference>
<dbReference type="AlphaFoldDB" id="A0AAD5KG95"/>
<evidence type="ECO:0000259" key="10">
    <source>
        <dbReference type="SMART" id="SM01035"/>
    </source>
</evidence>
<gene>
    <name evidence="11" type="ORF">GHT06_021850</name>
</gene>
<organism evidence="11 12">
    <name type="scientific">Daphnia sinensis</name>
    <dbReference type="NCBI Taxonomy" id="1820382"/>
    <lineage>
        <taxon>Eukaryota</taxon>
        <taxon>Metazoa</taxon>
        <taxon>Ecdysozoa</taxon>
        <taxon>Arthropoda</taxon>
        <taxon>Crustacea</taxon>
        <taxon>Branchiopoda</taxon>
        <taxon>Diplostraca</taxon>
        <taxon>Cladocera</taxon>
        <taxon>Anomopoda</taxon>
        <taxon>Daphniidae</taxon>
        <taxon>Daphnia</taxon>
        <taxon>Daphnia similis group</taxon>
    </lineage>
</organism>
<comment type="caution">
    <text evidence="11">The sequence shown here is derived from an EMBL/GenBank/DDBJ whole genome shotgun (WGS) entry which is preliminary data.</text>
</comment>
<keyword evidence="3 8" id="KW-0853">WD repeat</keyword>
<feature type="compositionally biased region" description="Acidic residues" evidence="9">
    <location>
        <begin position="35"/>
        <end position="95"/>
    </location>
</feature>
<accession>A0AAD5KG95</accession>
<dbReference type="InterPro" id="IPR028598">
    <property type="entry name" value="BOP1/Erb1"/>
</dbReference>
<dbReference type="GO" id="GO:0005654">
    <property type="term" value="C:nucleoplasm"/>
    <property type="evidence" value="ECO:0007669"/>
    <property type="project" value="UniProtKB-SubCell"/>
</dbReference>
<keyword evidence="4" id="KW-0677">Repeat</keyword>
<evidence type="ECO:0000256" key="3">
    <source>
        <dbReference type="ARBA" id="ARBA00022574"/>
    </source>
</evidence>
<dbReference type="SUPFAM" id="SSF50978">
    <property type="entry name" value="WD40 repeat-like"/>
    <property type="match status" value="1"/>
</dbReference>
<dbReference type="SMART" id="SM00320">
    <property type="entry name" value="WD40"/>
    <property type="match status" value="7"/>
</dbReference>
<keyword evidence="12" id="KW-1185">Reference proteome</keyword>
<feature type="domain" description="BOP1 N-terminal" evidence="10">
    <location>
        <begin position="147"/>
        <end position="409"/>
    </location>
</feature>
<dbReference type="Pfam" id="PF08145">
    <property type="entry name" value="BOP1NT"/>
    <property type="match status" value="1"/>
</dbReference>
<evidence type="ECO:0000256" key="6">
    <source>
        <dbReference type="ARBA" id="ARBA00055102"/>
    </source>
</evidence>
<dbReference type="CDD" id="cd00200">
    <property type="entry name" value="WD40"/>
    <property type="match status" value="1"/>
</dbReference>
<feature type="compositionally biased region" description="Acidic residues" evidence="9">
    <location>
        <begin position="123"/>
        <end position="134"/>
    </location>
</feature>
<evidence type="ECO:0000256" key="1">
    <source>
        <dbReference type="ARBA" id="ARBA00022517"/>
    </source>
</evidence>
<dbReference type="FunFam" id="2.130.10.10:FF:000061">
    <property type="entry name" value="Ribosome biogenesis protein BOP1 homolog"/>
    <property type="match status" value="1"/>
</dbReference>
<dbReference type="Proteomes" id="UP000820818">
    <property type="component" value="Linkage Group LG10"/>
</dbReference>
<comment type="function">
    <text evidence="7">Required for maturation of ribosomal RNAs and formation of the large ribosomal subunit.</text>
</comment>
<dbReference type="SMART" id="SM01035">
    <property type="entry name" value="BOP1NT"/>
    <property type="match status" value="1"/>
</dbReference>
<dbReference type="InterPro" id="IPR036322">
    <property type="entry name" value="WD40_repeat_dom_sf"/>
</dbReference>
<dbReference type="InterPro" id="IPR015943">
    <property type="entry name" value="WD40/YVTN_repeat-like_dom_sf"/>
</dbReference>
<dbReference type="GO" id="GO:0000466">
    <property type="term" value="P:maturation of 5.8S rRNA from tricistronic rRNA transcript (SSU-rRNA, 5.8S rRNA, LSU-rRNA)"/>
    <property type="evidence" value="ECO:0007669"/>
    <property type="project" value="UniProtKB-UniRule"/>
</dbReference>
<reference evidence="11 12" key="1">
    <citation type="submission" date="2022-05" db="EMBL/GenBank/DDBJ databases">
        <title>A multi-omics perspective on studying reproductive biology in Daphnia sinensis.</title>
        <authorList>
            <person name="Jia J."/>
        </authorList>
    </citation>
    <scope>NUCLEOTIDE SEQUENCE [LARGE SCALE GENOMIC DNA]</scope>
    <source>
        <strain evidence="11 12">WSL</strain>
    </source>
</reference>
<sequence>MATASKSAKRRYEIVENKGNSEDVDDIIEAQVSDNADDSTDEESSEYSGLEDDEEDDSGDEEDESAWEEASDEDEEDDDEEQDMSTNEDSEDDSEDKVAPTAVPIEQVESSTTAEEPAKPVEDEYAYDSSDEEDLRNTVGNIPMNWYDEYPHIGYDLEGKPILKPKRGDEIDNFLRKMENPESWRTVYDPQTGQDVVLSNEDVELIKNVMGSRIPDGSYNPYEPWVDWFTNEVMETPVTGRPEHKRSFIPSRIEAMKVGRMVHAIKMGWMKPRVPKDTSVERHKYYLMWNADDKSEDVRRIENPIPAPKPRLPGHAESYNPPPEYAFSDREIAQWNRLADTPYQRKFPFVPKRFSSLRAVPAYDRFARERFVRCLDLYLCPRAKKMRLTIQPEDLVPQLPKPRDLQPFPTVCSMIFKGHKGLVRTISHDPSGQFLISGSDDQTLKVWEVATGRCFKTFEVKGTVRCVSWCPNSAIALVAAAVDNNVYLINPGVGDRLVQAKTDEILKEMPAQTDYLIPQRVRAVLTWNEPDKEQWASGFRVILTHFKAVKHVAWHSKGDYFSSVMPEGDNRSVLIHQLSRRRSQLPFSKSKGLVQCTLFHPLRPYLFVATQRHVRVYNLLKQELTKKLITGAKWISSLAVHPGGDNVLVGTHDRRLCWFDLDLSTKPYQALRHHGQGIRAVAFHKRYPLFASGSDDCSAIVSHGMVYNDLLKNPTIVPLKKLRGHDKFDDFGVFDVLFHPTQPWLFTSGADGTIRLYT</sequence>
<comment type="subcellular location">
    <subcellularLocation>
        <location evidence="7">Nucleus</location>
        <location evidence="7">Nucleolus</location>
    </subcellularLocation>
    <subcellularLocation>
        <location evidence="7">Nucleus</location>
        <location evidence="7">Nucleoplasm</location>
    </subcellularLocation>
</comment>
<dbReference type="GO" id="GO:0070545">
    <property type="term" value="C:PeBoW complex"/>
    <property type="evidence" value="ECO:0007669"/>
    <property type="project" value="TreeGrafter"/>
</dbReference>
<dbReference type="InterPro" id="IPR019775">
    <property type="entry name" value="WD40_repeat_CS"/>
</dbReference>
<comment type="function">
    <text evidence="6">Component of the PeBoW complex, which is required for maturation of 28S and 5.8S ribosomal RNAs and formation of the 60S ribosome.</text>
</comment>
<evidence type="ECO:0000256" key="9">
    <source>
        <dbReference type="SAM" id="MobiDB-lite"/>
    </source>
</evidence>
<dbReference type="Gene3D" id="2.130.10.10">
    <property type="entry name" value="YVTN repeat-like/Quinoprotein amine dehydrogenase"/>
    <property type="match status" value="1"/>
</dbReference>
<comment type="similarity">
    <text evidence="7">Belongs to the WD repeat BOP1/ERB1 family.</text>
</comment>
<dbReference type="PANTHER" id="PTHR17605:SF0">
    <property type="entry name" value="RIBOSOME BIOGENESIS PROTEIN BOP1"/>
    <property type="match status" value="1"/>
</dbReference>
<dbReference type="Pfam" id="PF00400">
    <property type="entry name" value="WD40"/>
    <property type="match status" value="5"/>
</dbReference>
<dbReference type="PROSITE" id="PS00678">
    <property type="entry name" value="WD_REPEATS_1"/>
    <property type="match status" value="1"/>
</dbReference>
<evidence type="ECO:0000256" key="7">
    <source>
        <dbReference type="HAMAP-Rule" id="MF_03027"/>
    </source>
</evidence>
<evidence type="ECO:0000256" key="2">
    <source>
        <dbReference type="ARBA" id="ARBA00022552"/>
    </source>
</evidence>
<dbReference type="PANTHER" id="PTHR17605">
    <property type="entry name" value="RIBOSOME BIOGENESIS PROTEIN BOP1 BLOCK OF PROLIFERATION 1 PROTEIN"/>
    <property type="match status" value="1"/>
</dbReference>
<evidence type="ECO:0000313" key="11">
    <source>
        <dbReference type="EMBL" id="KAI9551517.1"/>
    </source>
</evidence>
<feature type="repeat" description="WD" evidence="8">
    <location>
        <begin position="733"/>
        <end position="758"/>
    </location>
</feature>
<evidence type="ECO:0000313" key="12">
    <source>
        <dbReference type="Proteomes" id="UP000820818"/>
    </source>
</evidence>
<keyword evidence="1 7" id="KW-0690">Ribosome biogenesis</keyword>
<dbReference type="PROSITE" id="PS50294">
    <property type="entry name" value="WD_REPEATS_REGION"/>
    <property type="match status" value="1"/>
</dbReference>
<proteinExistence type="inferred from homology"/>
<keyword evidence="2 7" id="KW-0698">rRNA processing</keyword>
<dbReference type="GO" id="GO:0030687">
    <property type="term" value="C:preribosome, large subunit precursor"/>
    <property type="evidence" value="ECO:0007669"/>
    <property type="project" value="UniProtKB-UniRule"/>
</dbReference>
<dbReference type="GO" id="GO:0043021">
    <property type="term" value="F:ribonucleoprotein complex binding"/>
    <property type="evidence" value="ECO:0007669"/>
    <property type="project" value="UniProtKB-UniRule"/>
</dbReference>
<protein>
    <recommendedName>
        <fullName evidence="7">Ribosome biogenesis protein BOP1 homolog</fullName>
    </recommendedName>
</protein>
<keyword evidence="5 7" id="KW-0539">Nucleus</keyword>
<feature type="compositionally biased region" description="Basic and acidic residues" evidence="9">
    <location>
        <begin position="10"/>
        <end position="21"/>
    </location>
</feature>
<dbReference type="EMBL" id="WJBH02000010">
    <property type="protein sequence ID" value="KAI9551517.1"/>
    <property type="molecule type" value="Genomic_DNA"/>
</dbReference>